<sequence>MTSRENEGAPGTSHAELLRSARHLMSLLTESERGGGAASSDVPCSSQDIREGRQIGQNERSGNQPPRPSIQMEQRQIGQNERSGNQPPRPSIQMELTRSFPGMFTKGKGKRRFPAVNLVPAKRPKPVEVAFHLLPKQYEKTPKEQDQLVHLQAGLGRRTVYLDESTTHDELCETLKGVFPQLEAVTGGWMIYKAAGGWGSRKLSLVAPDHTGYTGKIVKAASQGGKSPLYIAPIQDELNTTPLQLNNEVFSDMPKAMCQKCGAAIPLQLLMEHLKSCNIIDVDNDEENLDNVENNSEQAPAQEPCPICMEMFTADFIEVHAASCGESDGMYEVLDRSTVEEQAAMPGPSSSEKVTDEWITVQDPTKAMSLFRDSILSHHESKNPLLLSMDIRKSPAEQDAALICFYKKPKVEWARPLNCRLEGDAAIGEGVSRFFLSTCMNKLKSGFCFNFANTAVTHLFDGQPGHLVPSASQFLVESDMFIMAGRMVGHSFVHGGPCLSGLSPAVVHVLFGGSPETATVTPEDCPDLDIRETIRLLEGESELSDKDKTSVQELAYAWDLPGLTGNNRRWLFEKMLIHAVIGRVTRQIKQFRRGLKETPMWTLLTKRPDTVAQLFPQERAVDCNPAIIMQHITWPHEDDDDNDDDYSLDTKCRISGYLRCFIENASPDELTDLLKFWTGWEIMPRNNISIEVVKGSFPTASTCFETLRIPGHYKDYASFKNDILACIGTCQTGFGLV</sequence>
<dbReference type="GeneTree" id="ENSGT00460000041731"/>
<dbReference type="Ensembl" id="ENSCCRT00000196670.1">
    <property type="protein sequence ID" value="ENSCCRP00000152588.1"/>
    <property type="gene ID" value="ENSCCRG00000065148.1"/>
</dbReference>
<feature type="region of interest" description="Disordered" evidence="1">
    <location>
        <begin position="1"/>
        <end position="97"/>
    </location>
</feature>
<feature type="domain" description="HECT" evidence="2">
    <location>
        <begin position="473"/>
        <end position="736"/>
    </location>
</feature>
<feature type="compositionally biased region" description="Polar residues" evidence="1">
    <location>
        <begin position="55"/>
        <end position="64"/>
    </location>
</feature>
<dbReference type="Proteomes" id="UP001108240">
    <property type="component" value="Unplaced"/>
</dbReference>
<proteinExistence type="predicted"/>
<dbReference type="Pfam" id="PF00632">
    <property type="entry name" value="HECT"/>
    <property type="match status" value="1"/>
</dbReference>
<dbReference type="InterPro" id="IPR000569">
    <property type="entry name" value="HECT_dom"/>
</dbReference>
<name>A0A9J8B7G1_CYPCA</name>
<protein>
    <recommendedName>
        <fullName evidence="2">HECT domain-containing protein</fullName>
    </recommendedName>
</protein>
<dbReference type="OMA" id="PGHYKDY"/>
<evidence type="ECO:0000313" key="3">
    <source>
        <dbReference type="Ensembl" id="ENSCCRP00000152588.1"/>
    </source>
</evidence>
<evidence type="ECO:0000256" key="1">
    <source>
        <dbReference type="SAM" id="MobiDB-lite"/>
    </source>
</evidence>
<organism evidence="3 4">
    <name type="scientific">Cyprinus carpio carpio</name>
    <dbReference type="NCBI Taxonomy" id="630221"/>
    <lineage>
        <taxon>Eukaryota</taxon>
        <taxon>Metazoa</taxon>
        <taxon>Chordata</taxon>
        <taxon>Craniata</taxon>
        <taxon>Vertebrata</taxon>
        <taxon>Euteleostomi</taxon>
        <taxon>Actinopterygii</taxon>
        <taxon>Neopterygii</taxon>
        <taxon>Teleostei</taxon>
        <taxon>Ostariophysi</taxon>
        <taxon>Cypriniformes</taxon>
        <taxon>Cyprinidae</taxon>
        <taxon>Cyprininae</taxon>
        <taxon>Cyprinus</taxon>
    </lineage>
</organism>
<dbReference type="GO" id="GO:0004842">
    <property type="term" value="F:ubiquitin-protein transferase activity"/>
    <property type="evidence" value="ECO:0007669"/>
    <property type="project" value="InterPro"/>
</dbReference>
<dbReference type="AlphaFoldDB" id="A0A9J8B7G1"/>
<feature type="compositionally biased region" description="Polar residues" evidence="1">
    <location>
        <begin position="71"/>
        <end position="86"/>
    </location>
</feature>
<reference evidence="3" key="1">
    <citation type="submission" date="2025-08" db="UniProtKB">
        <authorList>
            <consortium name="Ensembl"/>
        </authorList>
    </citation>
    <scope>IDENTIFICATION</scope>
</reference>
<evidence type="ECO:0000259" key="2">
    <source>
        <dbReference type="Pfam" id="PF00632"/>
    </source>
</evidence>
<keyword evidence="4" id="KW-1185">Reference proteome</keyword>
<evidence type="ECO:0000313" key="4">
    <source>
        <dbReference type="Proteomes" id="UP001108240"/>
    </source>
</evidence>
<reference evidence="3" key="2">
    <citation type="submission" date="2025-09" db="UniProtKB">
        <authorList>
            <consortium name="Ensembl"/>
        </authorList>
    </citation>
    <scope>IDENTIFICATION</scope>
</reference>
<accession>A0A9J8B7G1</accession>